<dbReference type="SUPFAM" id="SSF57938">
    <property type="entry name" value="DnaJ/Hsp40 cysteine-rich domain"/>
    <property type="match status" value="1"/>
</dbReference>
<dbReference type="Pfam" id="PF00226">
    <property type="entry name" value="DnaJ"/>
    <property type="match status" value="1"/>
</dbReference>
<name>A0A1A9WHK8_9MUSC</name>
<dbReference type="Gene3D" id="2.10.230.10">
    <property type="entry name" value="Heat shock protein DnaJ, cysteine-rich domain"/>
    <property type="match status" value="1"/>
</dbReference>
<reference evidence="10" key="1">
    <citation type="submission" date="2014-03" db="EMBL/GenBank/DDBJ databases">
        <authorList>
            <person name="Aksoy S."/>
            <person name="Warren W."/>
            <person name="Wilson R.K."/>
        </authorList>
    </citation>
    <scope>NUCLEOTIDE SEQUENCE [LARGE SCALE GENOMIC DNA]</scope>
    <source>
        <strain evidence="10">IAEA</strain>
    </source>
</reference>
<dbReference type="GO" id="GO:0051082">
    <property type="term" value="F:unfolded protein binding"/>
    <property type="evidence" value="ECO:0007669"/>
    <property type="project" value="InterPro"/>
</dbReference>
<evidence type="ECO:0000256" key="1">
    <source>
        <dbReference type="ARBA" id="ARBA00022723"/>
    </source>
</evidence>
<evidence type="ECO:0008006" key="11">
    <source>
        <dbReference type="Google" id="ProtNLM"/>
    </source>
</evidence>
<evidence type="ECO:0000256" key="5">
    <source>
        <dbReference type="ARBA" id="ARBA00023186"/>
    </source>
</evidence>
<keyword evidence="1 6" id="KW-0479">Metal-binding</keyword>
<evidence type="ECO:0000256" key="6">
    <source>
        <dbReference type="PROSITE-ProRule" id="PRU00546"/>
    </source>
</evidence>
<dbReference type="InterPro" id="IPR036869">
    <property type="entry name" value="J_dom_sf"/>
</dbReference>
<dbReference type="InterPro" id="IPR051938">
    <property type="entry name" value="Apopto_cytoskel_mod"/>
</dbReference>
<dbReference type="PANTHER" id="PTHR44145:SF3">
    <property type="entry name" value="DNAJ HOMOLOG SUBFAMILY A MEMBER 3, MITOCHONDRIAL"/>
    <property type="match status" value="1"/>
</dbReference>
<evidence type="ECO:0000256" key="4">
    <source>
        <dbReference type="ARBA" id="ARBA00022833"/>
    </source>
</evidence>
<dbReference type="PANTHER" id="PTHR44145">
    <property type="entry name" value="DNAJ HOMOLOG SUBFAMILY A MEMBER 3, MITOCHONDRIAL"/>
    <property type="match status" value="1"/>
</dbReference>
<dbReference type="PROSITE" id="PS50076">
    <property type="entry name" value="DNAJ_2"/>
    <property type="match status" value="1"/>
</dbReference>
<dbReference type="GO" id="GO:0031072">
    <property type="term" value="F:heat shock protein binding"/>
    <property type="evidence" value="ECO:0007669"/>
    <property type="project" value="InterPro"/>
</dbReference>
<dbReference type="FunFam" id="2.60.260.20:FF:000005">
    <property type="entry name" value="Chaperone protein dnaJ 1, mitochondrial"/>
    <property type="match status" value="1"/>
</dbReference>
<feature type="domain" description="CR-type" evidence="8">
    <location>
        <begin position="183"/>
        <end position="263"/>
    </location>
</feature>
<keyword evidence="2" id="KW-0677">Repeat</keyword>
<dbReference type="VEuPathDB" id="VectorBase:GBRI020058"/>
<keyword evidence="4 6" id="KW-0862">Zinc</keyword>
<dbReference type="GO" id="GO:0008270">
    <property type="term" value="F:zinc ion binding"/>
    <property type="evidence" value="ECO:0007669"/>
    <property type="project" value="UniProtKB-KW"/>
</dbReference>
<keyword evidence="5" id="KW-0143">Chaperone</keyword>
<evidence type="ECO:0000313" key="10">
    <source>
        <dbReference type="Proteomes" id="UP000091820"/>
    </source>
</evidence>
<dbReference type="STRING" id="37001.A0A1A9WHK8"/>
<feature type="zinc finger region" description="CR-type" evidence="6">
    <location>
        <begin position="183"/>
        <end position="263"/>
    </location>
</feature>
<dbReference type="InterPro" id="IPR001305">
    <property type="entry name" value="HSP_DnaJ_Cys-rich_dom"/>
</dbReference>
<dbReference type="PROSITE" id="PS51188">
    <property type="entry name" value="ZF_CR"/>
    <property type="match status" value="1"/>
</dbReference>
<dbReference type="InterPro" id="IPR008971">
    <property type="entry name" value="HSP40/DnaJ_pept-bd"/>
</dbReference>
<evidence type="ECO:0000259" key="7">
    <source>
        <dbReference type="PROSITE" id="PS50076"/>
    </source>
</evidence>
<keyword evidence="3 6" id="KW-0863">Zinc-finger</keyword>
<dbReference type="SUPFAM" id="SSF46565">
    <property type="entry name" value="Chaperone J-domain"/>
    <property type="match status" value="1"/>
</dbReference>
<dbReference type="GO" id="GO:0007005">
    <property type="term" value="P:mitochondrion organization"/>
    <property type="evidence" value="ECO:0007669"/>
    <property type="project" value="TreeGrafter"/>
</dbReference>
<sequence length="443" mass="50511">MKIILKPLECLALLENILNYHKISYARVHQFKIQKPVYYPNRQQETKRMQEQFKNQLVPEKIVKKDLPRDYYYKLLNVPKNASTNQIKAAYYALAKRHHPDAITGKQQVSKPFQDILNAYHCLADEAKRQEYDILEGSKTETQSSIPKDFEDNSIAITNHEDLRKIAKDDLKLELTFLEAVQGLKKNVYLKCLKKCPGCNGKSQHAIRNSNMEQCRRCYGTGQLSKRTTTYTSLTVCDQCNGKRYIDRNQCDMCDSRGFLLDTATVTVNVPIGSKTGDIISVANPRTKQRLNYTIQVKASDQYKRVDNNVHSDKHITISEAVLGGTFKVRGVYEDLDVKIEPGTESHTQLKLKGKGIKSRDGVGDHIITVKIKIPRQLSVKQRQLILALAKVEKPIHQPKPRLNTAAIIKKLRKQLQHNAVTADHLGLQKAIKSEESPMYFGI</sequence>
<evidence type="ECO:0000313" key="9">
    <source>
        <dbReference type="EnsemblMetazoa" id="GBRI020058-PA"/>
    </source>
</evidence>
<evidence type="ECO:0000259" key="8">
    <source>
        <dbReference type="PROSITE" id="PS51188"/>
    </source>
</evidence>
<dbReference type="AlphaFoldDB" id="A0A1A9WHK8"/>
<dbReference type="InterPro" id="IPR001623">
    <property type="entry name" value="DnaJ_domain"/>
</dbReference>
<dbReference type="SMART" id="SM00271">
    <property type="entry name" value="DnaJ"/>
    <property type="match status" value="1"/>
</dbReference>
<dbReference type="Gene3D" id="2.60.260.20">
    <property type="entry name" value="Urease metallochaperone UreE, N-terminal domain"/>
    <property type="match status" value="2"/>
</dbReference>
<dbReference type="InterPro" id="IPR002939">
    <property type="entry name" value="DnaJ_C"/>
</dbReference>
<dbReference type="GO" id="GO:0043066">
    <property type="term" value="P:negative regulation of apoptotic process"/>
    <property type="evidence" value="ECO:0007669"/>
    <property type="project" value="TreeGrafter"/>
</dbReference>
<organism evidence="9 10">
    <name type="scientific">Glossina brevipalpis</name>
    <dbReference type="NCBI Taxonomy" id="37001"/>
    <lineage>
        <taxon>Eukaryota</taxon>
        <taxon>Metazoa</taxon>
        <taxon>Ecdysozoa</taxon>
        <taxon>Arthropoda</taxon>
        <taxon>Hexapoda</taxon>
        <taxon>Insecta</taxon>
        <taxon>Pterygota</taxon>
        <taxon>Neoptera</taxon>
        <taxon>Endopterygota</taxon>
        <taxon>Diptera</taxon>
        <taxon>Brachycera</taxon>
        <taxon>Muscomorpha</taxon>
        <taxon>Hippoboscoidea</taxon>
        <taxon>Glossinidae</taxon>
        <taxon>Glossina</taxon>
    </lineage>
</organism>
<dbReference type="CDD" id="cd06257">
    <property type="entry name" value="DnaJ"/>
    <property type="match status" value="1"/>
</dbReference>
<evidence type="ECO:0000256" key="2">
    <source>
        <dbReference type="ARBA" id="ARBA00022737"/>
    </source>
</evidence>
<protein>
    <recommendedName>
        <fullName evidence="11">J domain-containing protein</fullName>
    </recommendedName>
</protein>
<dbReference type="EnsemblMetazoa" id="GBRI020058-RA">
    <property type="protein sequence ID" value="GBRI020058-PA"/>
    <property type="gene ID" value="GBRI020058"/>
</dbReference>
<feature type="domain" description="J" evidence="7">
    <location>
        <begin position="71"/>
        <end position="136"/>
    </location>
</feature>
<evidence type="ECO:0000256" key="3">
    <source>
        <dbReference type="ARBA" id="ARBA00022771"/>
    </source>
</evidence>
<reference evidence="9" key="2">
    <citation type="submission" date="2020-05" db="UniProtKB">
        <authorList>
            <consortium name="EnsemblMetazoa"/>
        </authorList>
    </citation>
    <scope>IDENTIFICATION</scope>
    <source>
        <strain evidence="9">IAEA</strain>
    </source>
</reference>
<dbReference type="Pfam" id="PF01556">
    <property type="entry name" value="DnaJ_C"/>
    <property type="match status" value="1"/>
</dbReference>
<dbReference type="GO" id="GO:0005739">
    <property type="term" value="C:mitochondrion"/>
    <property type="evidence" value="ECO:0007669"/>
    <property type="project" value="TreeGrafter"/>
</dbReference>
<dbReference type="Proteomes" id="UP000091820">
    <property type="component" value="Unassembled WGS sequence"/>
</dbReference>
<dbReference type="GO" id="GO:0006457">
    <property type="term" value="P:protein folding"/>
    <property type="evidence" value="ECO:0007669"/>
    <property type="project" value="InterPro"/>
</dbReference>
<dbReference type="SUPFAM" id="SSF49493">
    <property type="entry name" value="HSP40/DnaJ peptide-binding domain"/>
    <property type="match status" value="1"/>
</dbReference>
<accession>A0A1A9WHK8</accession>
<proteinExistence type="predicted"/>
<dbReference type="Gene3D" id="1.10.287.110">
    <property type="entry name" value="DnaJ domain"/>
    <property type="match status" value="1"/>
</dbReference>
<dbReference type="InterPro" id="IPR036410">
    <property type="entry name" value="HSP_DnaJ_Cys-rich_dom_sf"/>
</dbReference>
<dbReference type="CDD" id="cd10747">
    <property type="entry name" value="DnaJ_C"/>
    <property type="match status" value="1"/>
</dbReference>
<keyword evidence="10" id="KW-1185">Reference proteome</keyword>
<dbReference type="PRINTS" id="PR00625">
    <property type="entry name" value="JDOMAIN"/>
</dbReference>